<dbReference type="GeneID" id="111134981"/>
<accession>A0A8B8EKQ7</accession>
<dbReference type="AlphaFoldDB" id="A0A8B8EKQ7"/>
<feature type="chain" id="PRO_5034578806" evidence="1">
    <location>
        <begin position="23"/>
        <end position="165"/>
    </location>
</feature>
<evidence type="ECO:0000313" key="3">
    <source>
        <dbReference type="Proteomes" id="UP000694844"/>
    </source>
</evidence>
<dbReference type="PROSITE" id="PS01186">
    <property type="entry name" value="EGF_2"/>
    <property type="match status" value="1"/>
</dbReference>
<gene>
    <name evidence="4" type="primary">LOC111134981</name>
</gene>
<organism evidence="3 4">
    <name type="scientific">Crassostrea virginica</name>
    <name type="common">Eastern oyster</name>
    <dbReference type="NCBI Taxonomy" id="6565"/>
    <lineage>
        <taxon>Eukaryota</taxon>
        <taxon>Metazoa</taxon>
        <taxon>Spiralia</taxon>
        <taxon>Lophotrochozoa</taxon>
        <taxon>Mollusca</taxon>
        <taxon>Bivalvia</taxon>
        <taxon>Autobranchia</taxon>
        <taxon>Pteriomorphia</taxon>
        <taxon>Ostreida</taxon>
        <taxon>Ostreoidea</taxon>
        <taxon>Ostreidae</taxon>
        <taxon>Crassostrea</taxon>
    </lineage>
</organism>
<feature type="domain" description="EGF-like" evidence="2">
    <location>
        <begin position="73"/>
        <end position="84"/>
    </location>
</feature>
<evidence type="ECO:0000313" key="4">
    <source>
        <dbReference type="RefSeq" id="XP_022340326.1"/>
    </source>
</evidence>
<feature type="signal peptide" evidence="1">
    <location>
        <begin position="1"/>
        <end position="22"/>
    </location>
</feature>
<protein>
    <submittedName>
        <fullName evidence="4">Uncharacterized protein LOC111134981</fullName>
    </submittedName>
</protein>
<evidence type="ECO:0000259" key="2">
    <source>
        <dbReference type="PROSITE" id="PS01186"/>
    </source>
</evidence>
<sequence length="165" mass="15961">MQSLKFVVAVVCIAFGFHEAQAAYGGGSCAIPSVGTNPGASGTCTGTANGFCLLDHLTVTGAPVTGINFDGVCICYPGYSGTSCATADSTTTTSSTSTSTSNTNTAIAAIALGGLGAYFLSQLGSGQNALGLGSGSPQSAQEALYLQQATGGGLGGYSGIGGYGK</sequence>
<evidence type="ECO:0000256" key="1">
    <source>
        <dbReference type="SAM" id="SignalP"/>
    </source>
</evidence>
<keyword evidence="1" id="KW-0732">Signal</keyword>
<dbReference type="OrthoDB" id="6195363at2759"/>
<proteinExistence type="predicted"/>
<keyword evidence="3" id="KW-1185">Reference proteome</keyword>
<dbReference type="InterPro" id="IPR000742">
    <property type="entry name" value="EGF"/>
</dbReference>
<dbReference type="RefSeq" id="XP_022340326.1">
    <property type="nucleotide sequence ID" value="XM_022484618.1"/>
</dbReference>
<dbReference type="Proteomes" id="UP000694844">
    <property type="component" value="Chromosome 5"/>
</dbReference>
<dbReference type="KEGG" id="cvn:111134981"/>
<name>A0A8B8EKQ7_CRAVI</name>
<reference evidence="4" key="1">
    <citation type="submission" date="2025-08" db="UniProtKB">
        <authorList>
            <consortium name="RefSeq"/>
        </authorList>
    </citation>
    <scope>IDENTIFICATION</scope>
    <source>
        <tissue evidence="4">Whole sample</tissue>
    </source>
</reference>